<dbReference type="InterPro" id="IPR036567">
    <property type="entry name" value="RHF-like"/>
</dbReference>
<dbReference type="PANTHER" id="PTHR33231">
    <property type="entry name" value="30S RIBOSOMAL PROTEIN"/>
    <property type="match status" value="1"/>
</dbReference>
<protein>
    <submittedName>
        <fullName evidence="2">Ribosomal subunit interface protein</fullName>
    </submittedName>
</protein>
<dbReference type="Gene3D" id="3.30.160.100">
    <property type="entry name" value="Ribosome hibernation promotion factor-like"/>
    <property type="match status" value="1"/>
</dbReference>
<comment type="caution">
    <text evidence="2">The sequence shown here is derived from an EMBL/GenBank/DDBJ whole genome shotgun (WGS) entry which is preliminary data.</text>
</comment>
<dbReference type="GO" id="GO:0043024">
    <property type="term" value="F:ribosomal small subunit binding"/>
    <property type="evidence" value="ECO:0007669"/>
    <property type="project" value="TreeGrafter"/>
</dbReference>
<sequence>MAVNIKTTNMQLTEALRNYVEDKLSNLERHLPNAPTNIDVELDHQTRHNSGPIFRCEIMYAFPREKHVLRAESTETDMYAAIDTCVPKIKLQIDQESDKRETAVKRGGRKLKEMLRGFWE</sequence>
<name>A0A1F5P437_9BACT</name>
<accession>A0A1F5P437</accession>
<evidence type="ECO:0000313" key="2">
    <source>
        <dbReference type="EMBL" id="OGE84661.1"/>
    </source>
</evidence>
<dbReference type="Proteomes" id="UP000176786">
    <property type="component" value="Unassembled WGS sequence"/>
</dbReference>
<evidence type="ECO:0000256" key="1">
    <source>
        <dbReference type="ARBA" id="ARBA00022845"/>
    </source>
</evidence>
<gene>
    <name evidence="2" type="ORF">A3J48_03725</name>
</gene>
<dbReference type="NCBIfam" id="TIGR00741">
    <property type="entry name" value="yfiA"/>
    <property type="match status" value="1"/>
</dbReference>
<dbReference type="PANTHER" id="PTHR33231:SF1">
    <property type="entry name" value="30S RIBOSOMAL PROTEIN"/>
    <property type="match status" value="1"/>
</dbReference>
<dbReference type="SUPFAM" id="SSF69754">
    <property type="entry name" value="Ribosome binding protein Y (YfiA homologue)"/>
    <property type="match status" value="1"/>
</dbReference>
<dbReference type="GO" id="GO:0045900">
    <property type="term" value="P:negative regulation of translational elongation"/>
    <property type="evidence" value="ECO:0007669"/>
    <property type="project" value="TreeGrafter"/>
</dbReference>
<dbReference type="EMBL" id="MFES01000038">
    <property type="protein sequence ID" value="OGE84661.1"/>
    <property type="molecule type" value="Genomic_DNA"/>
</dbReference>
<evidence type="ECO:0000313" key="3">
    <source>
        <dbReference type="Proteomes" id="UP000176786"/>
    </source>
</evidence>
<dbReference type="CDD" id="cd00552">
    <property type="entry name" value="RaiA"/>
    <property type="match status" value="1"/>
</dbReference>
<keyword evidence="1" id="KW-0810">Translation regulation</keyword>
<dbReference type="GO" id="GO:0022627">
    <property type="term" value="C:cytosolic small ribosomal subunit"/>
    <property type="evidence" value="ECO:0007669"/>
    <property type="project" value="TreeGrafter"/>
</dbReference>
<dbReference type="InterPro" id="IPR003489">
    <property type="entry name" value="RHF/RaiA"/>
</dbReference>
<dbReference type="STRING" id="1817832.A3J48_03725"/>
<reference evidence="2 3" key="1">
    <citation type="journal article" date="2016" name="Nat. Commun.">
        <title>Thousands of microbial genomes shed light on interconnected biogeochemical processes in an aquifer system.</title>
        <authorList>
            <person name="Anantharaman K."/>
            <person name="Brown C.T."/>
            <person name="Hug L.A."/>
            <person name="Sharon I."/>
            <person name="Castelle C.J."/>
            <person name="Probst A.J."/>
            <person name="Thomas B.C."/>
            <person name="Singh A."/>
            <person name="Wilkins M.J."/>
            <person name="Karaoz U."/>
            <person name="Brodie E.L."/>
            <person name="Williams K.H."/>
            <person name="Hubbard S.S."/>
            <person name="Banfield J.F."/>
        </authorList>
    </citation>
    <scope>NUCLEOTIDE SEQUENCE [LARGE SCALE GENOMIC DNA]</scope>
</reference>
<proteinExistence type="predicted"/>
<dbReference type="AlphaFoldDB" id="A0A1F5P437"/>
<dbReference type="InterPro" id="IPR050574">
    <property type="entry name" value="HPF/YfiA_ribosome-assoc"/>
</dbReference>
<organism evidence="2 3">
    <name type="scientific">Candidatus Doudnabacteria bacterium RIFCSPHIGHO2_02_FULL_46_11</name>
    <dbReference type="NCBI Taxonomy" id="1817832"/>
    <lineage>
        <taxon>Bacteria</taxon>
        <taxon>Candidatus Doudnaibacteriota</taxon>
    </lineage>
</organism>
<dbReference type="Pfam" id="PF02482">
    <property type="entry name" value="Ribosomal_S30AE"/>
    <property type="match status" value="1"/>
</dbReference>